<proteinExistence type="predicted"/>
<dbReference type="PROSITE" id="PS51257">
    <property type="entry name" value="PROKAR_LIPOPROTEIN"/>
    <property type="match status" value="1"/>
</dbReference>
<keyword evidence="1" id="KW-0812">Transmembrane</keyword>
<evidence type="ECO:0000313" key="2">
    <source>
        <dbReference type="EMBL" id="RDX01274.1"/>
    </source>
</evidence>
<evidence type="ECO:0000256" key="1">
    <source>
        <dbReference type="SAM" id="Phobius"/>
    </source>
</evidence>
<reference evidence="3" key="1">
    <citation type="submission" date="2015-04" db="EMBL/GenBank/DDBJ databases">
        <authorList>
            <person name="Schardt J."/>
            <person name="Mueller-Herbst S."/>
            <person name="Scherer S."/>
            <person name="Huptas C."/>
        </authorList>
    </citation>
    <scope>NUCLEOTIDE SEQUENCE [LARGE SCALE GENOMIC DNA]</scope>
    <source>
        <strain evidence="3">Kiel-L1</strain>
    </source>
</reference>
<comment type="caution">
    <text evidence="2">The sequence shown here is derived from an EMBL/GenBank/DDBJ whole genome shotgun (WGS) entry which is preliminary data.</text>
</comment>
<keyword evidence="1" id="KW-1133">Transmembrane helix</keyword>
<dbReference type="EMBL" id="LARY01000002">
    <property type="protein sequence ID" value="RDX01274.1"/>
    <property type="molecule type" value="Genomic_DNA"/>
</dbReference>
<feature type="transmembrane region" description="Helical" evidence="1">
    <location>
        <begin position="6"/>
        <end position="27"/>
    </location>
</feature>
<keyword evidence="3" id="KW-1185">Reference proteome</keyword>
<protein>
    <submittedName>
        <fullName evidence="2">Lipoprotein</fullName>
    </submittedName>
</protein>
<dbReference type="AlphaFoldDB" id="A0A3D8TRN9"/>
<gene>
    <name evidence="2" type="ORF">UR08_10145</name>
</gene>
<name>A0A3D8TRN9_9LIST</name>
<accession>A0A3D8TRN9</accession>
<feature type="transmembrane region" description="Helical" evidence="1">
    <location>
        <begin position="39"/>
        <end position="56"/>
    </location>
</feature>
<keyword evidence="1" id="KW-0472">Membrane</keyword>
<feature type="transmembrane region" description="Helical" evidence="1">
    <location>
        <begin position="62"/>
        <end position="83"/>
    </location>
</feature>
<keyword evidence="2" id="KW-0449">Lipoprotein</keyword>
<organism evidence="2 3">
    <name type="scientific">Listeria kieliensis</name>
    <dbReference type="NCBI Taxonomy" id="1621700"/>
    <lineage>
        <taxon>Bacteria</taxon>
        <taxon>Bacillati</taxon>
        <taxon>Bacillota</taxon>
        <taxon>Bacilli</taxon>
        <taxon>Bacillales</taxon>
        <taxon>Listeriaceae</taxon>
        <taxon>Listeria</taxon>
    </lineage>
</organism>
<dbReference type="RefSeq" id="WP_115753531.1">
    <property type="nucleotide sequence ID" value="NZ_LARY01000002.1"/>
</dbReference>
<dbReference type="Proteomes" id="UP000257055">
    <property type="component" value="Unassembled WGS sequence"/>
</dbReference>
<sequence>MKILQIIWHIVGIACSAMILPSFVTSITEAILRLQPQRMVIFFIYPLMSASPAAKISNTQAIITAGMGYLMYIIAFIYVFWLIRKIMGWHKKAKQLDQQSN</sequence>
<evidence type="ECO:0000313" key="3">
    <source>
        <dbReference type="Proteomes" id="UP000257055"/>
    </source>
</evidence>